<sequence length="423" mass="47037">MALLVFIAGCGAGNDSKKDSSKSNGKTTMTVATLTGGNNEIYAELIGKEISSFNENNKFNVELVQEAYSNEQYKTKLTTLMSSNAQPDIFFTFESGFLQPFVDGGKVYPISEAIEADQEWSDRYPDKSIFGPVTIEDKFYAVPNTRQLVTMTYNTQLFKEAGVSKPTTYQEFLDVCKALKSKGITPLAVPAQEAWYSGQLLQQLANIVGGEELFNGTVDGTIKWNDKRYVKAGEMLQELVDKEYLVEGFLGMTPNEAFDKFNKSEVGMMMNLTSAVTMFNDKDNPIYDDIDFFRLPADEEVNQNINVGSTGQMFAVSSQAKNIEAASAFIKQLTEKQFQQELVNLGQVLVTNTEVDYTKTDEMSLRMGEIFTDVTLYTPWLDRIFGAGEGIEFNNAAVAIMAGGNPQEKLDDLQQFALDNSDR</sequence>
<gene>
    <name evidence="1" type="ORF">RU93_GL001301</name>
</gene>
<dbReference type="InterPro" id="IPR050490">
    <property type="entry name" value="Bact_solute-bd_prot1"/>
</dbReference>
<dbReference type="Proteomes" id="UP000182149">
    <property type="component" value="Unassembled WGS sequence"/>
</dbReference>
<accession>A0A1L8QN52</accession>
<dbReference type="Gene3D" id="3.40.190.10">
    <property type="entry name" value="Periplasmic binding protein-like II"/>
    <property type="match status" value="2"/>
</dbReference>
<evidence type="ECO:0008006" key="3">
    <source>
        <dbReference type="Google" id="ProtNLM"/>
    </source>
</evidence>
<dbReference type="SUPFAM" id="SSF53850">
    <property type="entry name" value="Periplasmic binding protein-like II"/>
    <property type="match status" value="1"/>
</dbReference>
<dbReference type="InterPro" id="IPR006059">
    <property type="entry name" value="SBP"/>
</dbReference>
<keyword evidence="2" id="KW-1185">Reference proteome</keyword>
<dbReference type="PANTHER" id="PTHR43649:SF14">
    <property type="entry name" value="BLR3389 PROTEIN"/>
    <property type="match status" value="1"/>
</dbReference>
<organism evidence="1 2">
    <name type="scientific">Enterococcus aquimarinus</name>
    <dbReference type="NCBI Taxonomy" id="328396"/>
    <lineage>
        <taxon>Bacteria</taxon>
        <taxon>Bacillati</taxon>
        <taxon>Bacillota</taxon>
        <taxon>Bacilli</taxon>
        <taxon>Lactobacillales</taxon>
        <taxon>Enterococcaceae</taxon>
        <taxon>Enterococcus</taxon>
    </lineage>
</organism>
<proteinExistence type="predicted"/>
<dbReference type="Pfam" id="PF01547">
    <property type="entry name" value="SBP_bac_1"/>
    <property type="match status" value="1"/>
</dbReference>
<dbReference type="PANTHER" id="PTHR43649">
    <property type="entry name" value="ARABINOSE-BINDING PROTEIN-RELATED"/>
    <property type="match status" value="1"/>
</dbReference>
<dbReference type="STRING" id="328396.RU93_GL001301"/>
<evidence type="ECO:0000313" key="2">
    <source>
        <dbReference type="Proteomes" id="UP000182149"/>
    </source>
</evidence>
<protein>
    <recommendedName>
        <fullName evidence="3">Extracellular solute-binding protein</fullName>
    </recommendedName>
</protein>
<dbReference type="EMBL" id="JXKD01000024">
    <property type="protein sequence ID" value="OJG08944.1"/>
    <property type="molecule type" value="Genomic_DNA"/>
</dbReference>
<reference evidence="1 2" key="1">
    <citation type="submission" date="2014-12" db="EMBL/GenBank/DDBJ databases">
        <title>Draft genome sequences of 29 type strains of Enterococci.</title>
        <authorList>
            <person name="Zhong Z."/>
            <person name="Sun Z."/>
            <person name="Liu W."/>
            <person name="Zhang W."/>
            <person name="Zhang H."/>
        </authorList>
    </citation>
    <scope>NUCLEOTIDE SEQUENCE [LARGE SCALE GENOMIC DNA]</scope>
    <source>
        <strain evidence="1 2">DSM 17690</strain>
    </source>
</reference>
<comment type="caution">
    <text evidence="1">The sequence shown here is derived from an EMBL/GenBank/DDBJ whole genome shotgun (WGS) entry which is preliminary data.</text>
</comment>
<name>A0A1L8QN52_9ENTE</name>
<evidence type="ECO:0000313" key="1">
    <source>
        <dbReference type="EMBL" id="OJG08944.1"/>
    </source>
</evidence>
<dbReference type="AlphaFoldDB" id="A0A1L8QN52"/>